<dbReference type="PANTHER" id="PTHR21349:SF0">
    <property type="entry name" value="LARGE RIBOSOMAL SUBUNIT PROTEIN BL21M"/>
    <property type="match status" value="1"/>
</dbReference>
<organism evidence="8 9">
    <name type="scientific">Chlamydia gallinacea</name>
    <dbReference type="NCBI Taxonomy" id="1457153"/>
    <lineage>
        <taxon>Bacteria</taxon>
        <taxon>Pseudomonadati</taxon>
        <taxon>Chlamydiota</taxon>
        <taxon>Chlamydiia</taxon>
        <taxon>Chlamydiales</taxon>
        <taxon>Chlamydiaceae</taxon>
        <taxon>Chlamydia/Chlamydophila group</taxon>
        <taxon>Chlamydia</taxon>
    </lineage>
</organism>
<comment type="function">
    <text evidence="6 7">This protein binds to 23S rRNA in the presence of protein L20.</text>
</comment>
<dbReference type="HAMAP" id="MF_01363">
    <property type="entry name" value="Ribosomal_bL21"/>
    <property type="match status" value="1"/>
</dbReference>
<name>A0ABS7IQM5_9CHLA</name>
<keyword evidence="2 6" id="KW-0699">rRNA-binding</keyword>
<proteinExistence type="inferred from homology"/>
<evidence type="ECO:0000256" key="5">
    <source>
        <dbReference type="ARBA" id="ARBA00023274"/>
    </source>
</evidence>
<sequence>MEPYAIIQTGNKQYQVRQGDVIDVELLDSVSEGGEIIFEHVLFTFDGSKASLGTPTVVNALVKGELLARVRGEKVVAYKYKRRKNYHRKVGHRQNYLRVKINSLVM</sequence>
<dbReference type="GO" id="GO:0005840">
    <property type="term" value="C:ribosome"/>
    <property type="evidence" value="ECO:0007669"/>
    <property type="project" value="UniProtKB-KW"/>
</dbReference>
<evidence type="ECO:0000313" key="9">
    <source>
        <dbReference type="Proteomes" id="UP000781104"/>
    </source>
</evidence>
<keyword evidence="3 6" id="KW-0694">RNA-binding</keyword>
<dbReference type="Proteomes" id="UP000781104">
    <property type="component" value="Unassembled WGS sequence"/>
</dbReference>
<keyword evidence="5 6" id="KW-0687">Ribonucleoprotein</keyword>
<dbReference type="RefSeq" id="WP_221092051.1">
    <property type="nucleotide sequence ID" value="NZ_CAMPFX010000001.1"/>
</dbReference>
<dbReference type="NCBIfam" id="TIGR00061">
    <property type="entry name" value="L21"/>
    <property type="match status" value="1"/>
</dbReference>
<evidence type="ECO:0000256" key="6">
    <source>
        <dbReference type="HAMAP-Rule" id="MF_01363"/>
    </source>
</evidence>
<evidence type="ECO:0000313" key="8">
    <source>
        <dbReference type="EMBL" id="MBX6679907.1"/>
    </source>
</evidence>
<evidence type="ECO:0000256" key="7">
    <source>
        <dbReference type="RuleBase" id="RU000562"/>
    </source>
</evidence>
<dbReference type="InterPro" id="IPR001787">
    <property type="entry name" value="Ribosomal_bL21"/>
</dbReference>
<dbReference type="Pfam" id="PF00829">
    <property type="entry name" value="Ribosomal_L21p"/>
    <property type="match status" value="1"/>
</dbReference>
<evidence type="ECO:0000256" key="1">
    <source>
        <dbReference type="ARBA" id="ARBA00008563"/>
    </source>
</evidence>
<reference evidence="8 9" key="1">
    <citation type="journal article" date="2021" name="Sci. Rep.">
        <title>Genetic and phenotypic analysis of the pathogenic potential of two novel Chlamydia gallinacea strains compared to Chlamydia psittaci.</title>
        <authorList>
            <person name="Heijne M."/>
            <person name="Jelocnik M."/>
            <person name="Umanets A."/>
            <person name="Brouwer M.S.M."/>
            <person name="Dinkla A."/>
            <person name="Harders F."/>
            <person name="van Keulen L.J.M."/>
            <person name="Roest H.J."/>
            <person name="Schaafsma F."/>
            <person name="Velkers F.C."/>
            <person name="van der Goot J.A."/>
            <person name="Pannekoek Y."/>
            <person name="Koets A.P."/>
        </authorList>
    </citation>
    <scope>NUCLEOTIDE SEQUENCE [LARGE SCALE GENOMIC DNA]</scope>
    <source>
        <strain evidence="8 9">NL_F725</strain>
    </source>
</reference>
<dbReference type="InterPro" id="IPR018258">
    <property type="entry name" value="Ribosomal_bL21_CS"/>
</dbReference>
<dbReference type="PROSITE" id="PS01169">
    <property type="entry name" value="RIBOSOMAL_L21"/>
    <property type="match status" value="1"/>
</dbReference>
<accession>A0ABS7IQM5</accession>
<comment type="subunit">
    <text evidence="6">Part of the 50S ribosomal subunit. Contacts protein L20.</text>
</comment>
<evidence type="ECO:0000256" key="2">
    <source>
        <dbReference type="ARBA" id="ARBA00022730"/>
    </source>
</evidence>
<evidence type="ECO:0000256" key="3">
    <source>
        <dbReference type="ARBA" id="ARBA00022884"/>
    </source>
</evidence>
<gene>
    <name evidence="6 8" type="primary">rplU</name>
    <name evidence="8" type="ORF">JG731_00820</name>
</gene>
<comment type="caution">
    <text evidence="8">The sequence shown here is derived from an EMBL/GenBank/DDBJ whole genome shotgun (WGS) entry which is preliminary data.</text>
</comment>
<protein>
    <recommendedName>
        <fullName evidence="6">Large ribosomal subunit protein bL21</fullName>
    </recommendedName>
</protein>
<keyword evidence="4 6" id="KW-0689">Ribosomal protein</keyword>
<keyword evidence="9" id="KW-1185">Reference proteome</keyword>
<dbReference type="InterPro" id="IPR036164">
    <property type="entry name" value="bL21-like_sf"/>
</dbReference>
<dbReference type="PANTHER" id="PTHR21349">
    <property type="entry name" value="50S RIBOSOMAL PROTEIN L21"/>
    <property type="match status" value="1"/>
</dbReference>
<dbReference type="EMBL" id="JAEMHH010000008">
    <property type="protein sequence ID" value="MBX6679907.1"/>
    <property type="molecule type" value="Genomic_DNA"/>
</dbReference>
<evidence type="ECO:0000256" key="4">
    <source>
        <dbReference type="ARBA" id="ARBA00022980"/>
    </source>
</evidence>
<comment type="similarity">
    <text evidence="1 6 7">Belongs to the bacterial ribosomal protein bL21 family.</text>
</comment>
<dbReference type="InterPro" id="IPR028909">
    <property type="entry name" value="bL21-like"/>
</dbReference>
<dbReference type="SUPFAM" id="SSF141091">
    <property type="entry name" value="L21p-like"/>
    <property type="match status" value="1"/>
</dbReference>